<gene>
    <name evidence="1" type="ORF">ALC53_06161</name>
</gene>
<keyword evidence="2" id="KW-1185">Reference proteome</keyword>
<accession>A0A195BGY2</accession>
<name>A0A195BGY2_9HYME</name>
<reference evidence="1 2" key="1">
    <citation type="submission" date="2015-09" db="EMBL/GenBank/DDBJ databases">
        <title>Atta colombica WGS genome.</title>
        <authorList>
            <person name="Nygaard S."/>
            <person name="Hu H."/>
            <person name="Boomsma J."/>
            <person name="Zhang G."/>
        </authorList>
    </citation>
    <scope>NUCLEOTIDE SEQUENCE [LARGE SCALE GENOMIC DNA]</scope>
    <source>
        <strain evidence="1">Treedump-2</strain>
        <tissue evidence="1">Whole body</tissue>
    </source>
</reference>
<organism evidence="1 2">
    <name type="scientific">Atta colombica</name>
    <dbReference type="NCBI Taxonomy" id="520822"/>
    <lineage>
        <taxon>Eukaryota</taxon>
        <taxon>Metazoa</taxon>
        <taxon>Ecdysozoa</taxon>
        <taxon>Arthropoda</taxon>
        <taxon>Hexapoda</taxon>
        <taxon>Insecta</taxon>
        <taxon>Pterygota</taxon>
        <taxon>Neoptera</taxon>
        <taxon>Endopterygota</taxon>
        <taxon>Hymenoptera</taxon>
        <taxon>Apocrita</taxon>
        <taxon>Aculeata</taxon>
        <taxon>Formicoidea</taxon>
        <taxon>Formicidae</taxon>
        <taxon>Myrmicinae</taxon>
        <taxon>Atta</taxon>
    </lineage>
</organism>
<evidence type="ECO:0000313" key="1">
    <source>
        <dbReference type="EMBL" id="KYM83429.1"/>
    </source>
</evidence>
<sequence length="191" mass="22126">MHWCNQHSYIRSRPLPLVEWTEIAYEVAYWLELLEVNLRSKIFTRMSYKMNIDDNYEMLHSINYVVLIKSIIFQVFVNSALDGKKVSIFDLREESNQPDPLRTRNYHVETAAIISLNGSRASMVSTIDAKETDCAAKSRAKGTITIRRAHLLFTSLYYALISSRRRSSTHSLFLNVCETRLNVGQKDVPTF</sequence>
<dbReference type="AlphaFoldDB" id="A0A195BGY2"/>
<dbReference type="Proteomes" id="UP000078540">
    <property type="component" value="Unassembled WGS sequence"/>
</dbReference>
<evidence type="ECO:0000313" key="2">
    <source>
        <dbReference type="Proteomes" id="UP000078540"/>
    </source>
</evidence>
<proteinExistence type="predicted"/>
<protein>
    <submittedName>
        <fullName evidence="1">Uncharacterized protein</fullName>
    </submittedName>
</protein>
<dbReference type="EMBL" id="KQ976490">
    <property type="protein sequence ID" value="KYM83429.1"/>
    <property type="molecule type" value="Genomic_DNA"/>
</dbReference>